<gene>
    <name evidence="1" type="ORF">GQ607_008293</name>
</gene>
<reference evidence="1 2" key="1">
    <citation type="submission" date="2019-12" db="EMBL/GenBank/DDBJ databases">
        <title>A genome sequence resource for the geographically widespread anthracnose pathogen Colletotrichum asianum.</title>
        <authorList>
            <person name="Meng Y."/>
        </authorList>
    </citation>
    <scope>NUCLEOTIDE SEQUENCE [LARGE SCALE GENOMIC DNA]</scope>
    <source>
        <strain evidence="1 2">ICMP 18580</strain>
    </source>
</reference>
<keyword evidence="2" id="KW-1185">Reference proteome</keyword>
<dbReference type="Proteomes" id="UP000434172">
    <property type="component" value="Unassembled WGS sequence"/>
</dbReference>
<evidence type="ECO:0000313" key="1">
    <source>
        <dbReference type="EMBL" id="KAF0324589.1"/>
    </source>
</evidence>
<evidence type="ECO:0000313" key="2">
    <source>
        <dbReference type="Proteomes" id="UP000434172"/>
    </source>
</evidence>
<proteinExistence type="predicted"/>
<protein>
    <submittedName>
        <fullName evidence="1">Uncharacterized protein</fullName>
    </submittedName>
</protein>
<dbReference type="AlphaFoldDB" id="A0A8H3WCN2"/>
<dbReference type="EMBL" id="WOWK01000043">
    <property type="protein sequence ID" value="KAF0324589.1"/>
    <property type="molecule type" value="Genomic_DNA"/>
</dbReference>
<dbReference type="OrthoDB" id="5428890at2759"/>
<name>A0A8H3WCN2_9PEZI</name>
<comment type="caution">
    <text evidence="1">The sequence shown here is derived from an EMBL/GenBank/DDBJ whole genome shotgun (WGS) entry which is preliminary data.</text>
</comment>
<sequence length="126" mass="14399">MVDCSAQSSHAADYNLGGYTPTSWQQAERFVDFVERALGSGNESGNKGTKMTVTKDFKASLKAWKLKKRLGTKFQPTDDLTKHLLLDRRRNLLFVFHHVKFLKTQAGLYLPIQKNLRLNVEESLKK</sequence>
<organism evidence="1 2">
    <name type="scientific">Colletotrichum asianum</name>
    <dbReference type="NCBI Taxonomy" id="702518"/>
    <lineage>
        <taxon>Eukaryota</taxon>
        <taxon>Fungi</taxon>
        <taxon>Dikarya</taxon>
        <taxon>Ascomycota</taxon>
        <taxon>Pezizomycotina</taxon>
        <taxon>Sordariomycetes</taxon>
        <taxon>Hypocreomycetidae</taxon>
        <taxon>Glomerellales</taxon>
        <taxon>Glomerellaceae</taxon>
        <taxon>Colletotrichum</taxon>
        <taxon>Colletotrichum gloeosporioides species complex</taxon>
    </lineage>
</organism>
<accession>A0A8H3WCN2</accession>